<dbReference type="GeneID" id="41994641"/>
<dbReference type="OrthoDB" id="185373at2759"/>
<dbReference type="GO" id="GO:0005739">
    <property type="term" value="C:mitochondrion"/>
    <property type="evidence" value="ECO:0007669"/>
    <property type="project" value="UniProtKB-SubCell"/>
</dbReference>
<dbReference type="EMBL" id="QKXC01000106">
    <property type="protein sequence ID" value="RBR20681.1"/>
    <property type="molecule type" value="Genomic_DNA"/>
</dbReference>
<evidence type="ECO:0000256" key="2">
    <source>
        <dbReference type="ARBA" id="ARBA00022946"/>
    </source>
</evidence>
<evidence type="ECO:0000313" key="5">
    <source>
        <dbReference type="Proteomes" id="UP000253153"/>
    </source>
</evidence>
<dbReference type="RefSeq" id="XP_031016583.1">
    <property type="nucleotide sequence ID" value="XM_031159345.1"/>
</dbReference>
<dbReference type="Pfam" id="PF12921">
    <property type="entry name" value="ATP13"/>
    <property type="match status" value="1"/>
</dbReference>
<keyword evidence="3" id="KW-0496">Mitochondrion</keyword>
<keyword evidence="2" id="KW-0809">Transit peptide</keyword>
<evidence type="ECO:0000313" key="4">
    <source>
        <dbReference type="EMBL" id="RBR20681.1"/>
    </source>
</evidence>
<keyword evidence="5" id="KW-1185">Reference proteome</keyword>
<dbReference type="Proteomes" id="UP000253153">
    <property type="component" value="Unassembled WGS sequence"/>
</dbReference>
<dbReference type="AlphaFoldDB" id="A0A366RUC9"/>
<evidence type="ECO:0000256" key="3">
    <source>
        <dbReference type="ARBA" id="ARBA00023128"/>
    </source>
</evidence>
<accession>A0A366RUC9</accession>
<sequence>MHLSVAALVEPSRIGVAQQPNAPRVSEEVLSCIRGLSSHTILQILSRSLLHVTTYSASKYCFIAMLWRQSLLRGPCLDRPSLTPLATALRIYGPPLRALRPAVVGRRRWLASVSSTNISSIFAQQQQANNIDHQDQSKRCLEELLRVIRCKETGHVVPAFHAWVMLLVSDDPQTAWNAHQQMQTLPVNVLSAVIRALDPIENPKLDIAHGLGISLGEIQFTSACALVDEFGMRRHHVFVLDAMRLLLEARRKAKRELVIADYETFMRCAGAAGDIQAAMHFFGAIREHGLAAKRTTTTWNEFLKARYQMHPTYYQYDRQRVLFEPRHGYRTSFRTPLAKVWRVETLRHAMNALQKLPFNRQRNRPSASNYLWMRQKMGFQSYFAHWRRTRGYGVLLNEELLCNTLIGLSRSGSLSLIRSMVLKKGLGIGLLQDKETGIFDIAGYRRRRPGSPKAPTVRFINAIVEAFGCMSRIRLCLDLVIHVSKVYNIPIPPETWNNLFNWAYVCSTKSNQAQRKYLESFPICAVVDADLVTRVWDTMTSEPYNIEPTFESYIARIKTLIVQSKFSAARDMLREHAVKHYRRLEKEHKQIVVDEVLRGVTEISHRRLTIETQKEHAWYMIEQCLYKFFGRVSGTSRREGSYPSTVIPNLVLEFGEFMTEGIGYRTVHGYVHLEREVEPRRYEWKKRMRTTLPQAKGGLEVQAMAARGQYTEVRSPEGVILNWPTDRPMRVLGWEREPIPRTRAKGAPPESTDVNANQWWMTLADELMR</sequence>
<proteinExistence type="predicted"/>
<protein>
    <submittedName>
        <fullName evidence="4">Uncharacterized protein</fullName>
    </submittedName>
</protein>
<dbReference type="InterPro" id="IPR024319">
    <property type="entry name" value="ATPase_expression_mit"/>
</dbReference>
<evidence type="ECO:0000256" key="1">
    <source>
        <dbReference type="ARBA" id="ARBA00004173"/>
    </source>
</evidence>
<comment type="caution">
    <text evidence="4">The sequence shown here is derived from an EMBL/GenBank/DDBJ whole genome shotgun (WGS) entry which is preliminary data.</text>
</comment>
<organism evidence="4 5">
    <name type="scientific">Fusarium coffeatum</name>
    <dbReference type="NCBI Taxonomy" id="231269"/>
    <lineage>
        <taxon>Eukaryota</taxon>
        <taxon>Fungi</taxon>
        <taxon>Dikarya</taxon>
        <taxon>Ascomycota</taxon>
        <taxon>Pezizomycotina</taxon>
        <taxon>Sordariomycetes</taxon>
        <taxon>Hypocreomycetidae</taxon>
        <taxon>Hypocreales</taxon>
        <taxon>Nectriaceae</taxon>
        <taxon>Fusarium</taxon>
        <taxon>Fusarium incarnatum-equiseti species complex</taxon>
    </lineage>
</organism>
<gene>
    <name evidence="4" type="ORF">FIESC28_05198</name>
</gene>
<comment type="subcellular location">
    <subcellularLocation>
        <location evidence="1">Mitochondrion</location>
    </subcellularLocation>
</comment>
<name>A0A366RUC9_9HYPO</name>
<reference evidence="4 5" key="1">
    <citation type="submission" date="2018-06" db="EMBL/GenBank/DDBJ databases">
        <title>Fusarium incarnatum-equiseti species complex species 28.</title>
        <authorList>
            <person name="Gardiner D.M."/>
        </authorList>
    </citation>
    <scope>NUCLEOTIDE SEQUENCE [LARGE SCALE GENOMIC DNA]</scope>
    <source>
        <strain evidence="4 5">FIESC_28</strain>
    </source>
</reference>